<dbReference type="STRING" id="28034.BFX07_06625"/>
<organism evidence="9 10">
    <name type="scientific">Sulfobacillus thermosulfidooxidans (strain DSM 9293 / VKM B-1269 / AT-1)</name>
    <dbReference type="NCBI Taxonomy" id="929705"/>
    <lineage>
        <taxon>Bacteria</taxon>
        <taxon>Bacillati</taxon>
        <taxon>Bacillota</taxon>
        <taxon>Clostridia</taxon>
        <taxon>Eubacteriales</taxon>
        <taxon>Clostridiales Family XVII. Incertae Sedis</taxon>
        <taxon>Sulfobacillus</taxon>
    </lineage>
</organism>
<dbReference type="EMBL" id="FWWY01000001">
    <property type="protein sequence ID" value="SMC07197.1"/>
    <property type="molecule type" value="Genomic_DNA"/>
</dbReference>
<name>A0A1W1WLN5_SULTA</name>
<dbReference type="GO" id="GO:0022857">
    <property type="term" value="F:transmembrane transporter activity"/>
    <property type="evidence" value="ECO:0007669"/>
    <property type="project" value="InterPro"/>
</dbReference>
<evidence type="ECO:0000256" key="4">
    <source>
        <dbReference type="ARBA" id="ARBA00022692"/>
    </source>
</evidence>
<dbReference type="InterPro" id="IPR036259">
    <property type="entry name" value="MFS_trans_sf"/>
</dbReference>
<feature type="transmembrane region" description="Helical" evidence="7">
    <location>
        <begin position="363"/>
        <end position="388"/>
    </location>
</feature>
<dbReference type="OrthoDB" id="9775268at2"/>
<evidence type="ECO:0000256" key="6">
    <source>
        <dbReference type="ARBA" id="ARBA00023136"/>
    </source>
</evidence>
<evidence type="ECO:0000259" key="8">
    <source>
        <dbReference type="PROSITE" id="PS50850"/>
    </source>
</evidence>
<dbReference type="InterPro" id="IPR011701">
    <property type="entry name" value="MFS"/>
</dbReference>
<evidence type="ECO:0000256" key="2">
    <source>
        <dbReference type="ARBA" id="ARBA00022448"/>
    </source>
</evidence>
<feature type="transmembrane region" description="Helical" evidence="7">
    <location>
        <begin position="118"/>
        <end position="135"/>
    </location>
</feature>
<evidence type="ECO:0000256" key="1">
    <source>
        <dbReference type="ARBA" id="ARBA00004651"/>
    </source>
</evidence>
<feature type="transmembrane region" description="Helical" evidence="7">
    <location>
        <begin position="64"/>
        <end position="83"/>
    </location>
</feature>
<keyword evidence="4 7" id="KW-0812">Transmembrane</keyword>
<keyword evidence="5 7" id="KW-1133">Transmembrane helix</keyword>
<evidence type="ECO:0000313" key="9">
    <source>
        <dbReference type="EMBL" id="SMC07197.1"/>
    </source>
</evidence>
<feature type="transmembrane region" description="Helical" evidence="7">
    <location>
        <begin position="89"/>
        <end position="106"/>
    </location>
</feature>
<evidence type="ECO:0000313" key="10">
    <source>
        <dbReference type="Proteomes" id="UP000192660"/>
    </source>
</evidence>
<evidence type="ECO:0000256" key="5">
    <source>
        <dbReference type="ARBA" id="ARBA00022989"/>
    </source>
</evidence>
<dbReference type="Gene3D" id="1.20.1250.20">
    <property type="entry name" value="MFS general substrate transporter like domains"/>
    <property type="match status" value="1"/>
</dbReference>
<protein>
    <submittedName>
        <fullName evidence="9">Sugar phosphate permease</fullName>
    </submittedName>
</protein>
<dbReference type="Pfam" id="PF07690">
    <property type="entry name" value="MFS_1"/>
    <property type="match status" value="1"/>
</dbReference>
<evidence type="ECO:0000256" key="7">
    <source>
        <dbReference type="SAM" id="Phobius"/>
    </source>
</evidence>
<proteinExistence type="predicted"/>
<keyword evidence="3" id="KW-1003">Cell membrane</keyword>
<feature type="transmembrane region" description="Helical" evidence="7">
    <location>
        <begin position="394"/>
        <end position="413"/>
    </location>
</feature>
<dbReference type="RefSeq" id="WP_020374824.1">
    <property type="nucleotide sequence ID" value="NZ_FWWY01000001.1"/>
</dbReference>
<reference evidence="10" key="1">
    <citation type="submission" date="2017-04" db="EMBL/GenBank/DDBJ databases">
        <authorList>
            <person name="Varghese N."/>
            <person name="Submissions S."/>
        </authorList>
    </citation>
    <scope>NUCLEOTIDE SEQUENCE [LARGE SCALE GENOMIC DNA]</scope>
    <source>
        <strain evidence="10">DSM 9293</strain>
    </source>
</reference>
<dbReference type="CDD" id="cd06173">
    <property type="entry name" value="MFS_MefA_like"/>
    <property type="match status" value="1"/>
</dbReference>
<dbReference type="SUPFAM" id="SSF103473">
    <property type="entry name" value="MFS general substrate transporter"/>
    <property type="match status" value="1"/>
</dbReference>
<feature type="domain" description="Major facilitator superfamily (MFS) profile" evidence="8">
    <location>
        <begin position="25"/>
        <end position="418"/>
    </location>
</feature>
<comment type="subcellular location">
    <subcellularLocation>
        <location evidence="1">Cell membrane</location>
        <topology evidence="1">Multi-pass membrane protein</topology>
    </subcellularLocation>
</comment>
<sequence>MNGSLWCRLFLRFVRAFRAFHTFRSFLFLWIGSFFASLADSAYYVVLAWFVLRLSHSAADLGTTLLLASLPRLVFMAMGGVIIDRFNPKIILLVSLLLRAGILLGVSQLAGMGSFTMILLYIVAFLFGVIDAFYWPTQNAMVPFVVEPVELGRANAMIQTSQQFSVVVGPLSAGLLLRMPHFSVIFMVIASLYIMSFAVIAMVRLISSRSFEPKKDEGMKGLWVNLVEGIRYVFRIRVLLFLMLASMLINLFFMGPANIGLPSFVQDHGWSGTIYGDFESALGLGAVLGGIFVGLFNGLRGHFRWLALAASGIGMGLCATSLVHQWFLGIVFMGVSGIAISVTDIPIITYVQTIVDQAMLGRVMSLLSLMSVGLTPLSYALSALVLNAHLLQPAQLMFVGGMIVTIFCAALIFQRDFRLMEQHPRWKQQIKSAEPSL</sequence>
<feature type="transmembrane region" description="Helical" evidence="7">
    <location>
        <begin position="330"/>
        <end position="351"/>
    </location>
</feature>
<keyword evidence="2" id="KW-0813">Transport</keyword>
<dbReference type="PANTHER" id="PTHR23513">
    <property type="entry name" value="INTEGRAL MEMBRANE EFFLUX PROTEIN-RELATED"/>
    <property type="match status" value="1"/>
</dbReference>
<feature type="transmembrane region" description="Helical" evidence="7">
    <location>
        <begin position="238"/>
        <end position="261"/>
    </location>
</feature>
<gene>
    <name evidence="9" type="ORF">SAMN00768000_3254</name>
</gene>
<dbReference type="AlphaFoldDB" id="A0A1W1WLN5"/>
<feature type="transmembrane region" description="Helical" evidence="7">
    <location>
        <begin position="306"/>
        <end position="324"/>
    </location>
</feature>
<dbReference type="InterPro" id="IPR020846">
    <property type="entry name" value="MFS_dom"/>
</dbReference>
<accession>A0A1W1WLN5</accession>
<dbReference type="PROSITE" id="PS50850">
    <property type="entry name" value="MFS"/>
    <property type="match status" value="1"/>
</dbReference>
<keyword evidence="6 7" id="KW-0472">Membrane</keyword>
<evidence type="ECO:0000256" key="3">
    <source>
        <dbReference type="ARBA" id="ARBA00022475"/>
    </source>
</evidence>
<feature type="transmembrane region" description="Helical" evidence="7">
    <location>
        <begin position="184"/>
        <end position="206"/>
    </location>
</feature>
<dbReference type="PANTHER" id="PTHR23513:SF6">
    <property type="entry name" value="MAJOR FACILITATOR SUPERFAMILY ASSOCIATED DOMAIN-CONTAINING PROTEIN"/>
    <property type="match status" value="1"/>
</dbReference>
<feature type="transmembrane region" description="Helical" evidence="7">
    <location>
        <begin position="26"/>
        <end position="52"/>
    </location>
</feature>
<dbReference type="GO" id="GO:0005886">
    <property type="term" value="C:plasma membrane"/>
    <property type="evidence" value="ECO:0007669"/>
    <property type="project" value="UniProtKB-SubCell"/>
</dbReference>
<feature type="transmembrane region" description="Helical" evidence="7">
    <location>
        <begin position="281"/>
        <end position="299"/>
    </location>
</feature>
<dbReference type="Proteomes" id="UP000192660">
    <property type="component" value="Unassembled WGS sequence"/>
</dbReference>
<keyword evidence="10" id="KW-1185">Reference proteome</keyword>